<gene>
    <name evidence="1" type="ORF">B296_00053249</name>
</gene>
<evidence type="ECO:0000313" key="1">
    <source>
        <dbReference type="EMBL" id="RRT46803.1"/>
    </source>
</evidence>
<sequence>MREGLVVLLTQAEERSCEWLQLGLAKKLNSNSLASWSKDEIEKGFNQLHHIHAGPRRVLREARHIRALDMLYRAILARKISSSQRLTWRNWARNKYEELDDKVFDSGWPVGAGGASEVSCSSIGRLAPYGSSFDKQISRACLSGTKRSERAKKIVG</sequence>
<accession>A0A426Y4W8</accession>
<reference evidence="1 2" key="1">
    <citation type="journal article" date="2014" name="Agronomy (Basel)">
        <title>A Draft Genome Sequence for Ensete ventricosum, the Drought-Tolerant Tree Against Hunger.</title>
        <authorList>
            <person name="Harrison J."/>
            <person name="Moore K.A."/>
            <person name="Paszkiewicz K."/>
            <person name="Jones T."/>
            <person name="Grant M."/>
            <person name="Ambacheew D."/>
            <person name="Muzemil S."/>
            <person name="Studholme D.J."/>
        </authorList>
    </citation>
    <scope>NUCLEOTIDE SEQUENCE [LARGE SCALE GENOMIC DNA]</scope>
</reference>
<comment type="caution">
    <text evidence="1">The sequence shown here is derived from an EMBL/GenBank/DDBJ whole genome shotgun (WGS) entry which is preliminary data.</text>
</comment>
<dbReference type="EMBL" id="AMZH03014942">
    <property type="protein sequence ID" value="RRT46803.1"/>
    <property type="molecule type" value="Genomic_DNA"/>
</dbReference>
<organism evidence="1 2">
    <name type="scientific">Ensete ventricosum</name>
    <name type="common">Abyssinian banana</name>
    <name type="synonym">Musa ensete</name>
    <dbReference type="NCBI Taxonomy" id="4639"/>
    <lineage>
        <taxon>Eukaryota</taxon>
        <taxon>Viridiplantae</taxon>
        <taxon>Streptophyta</taxon>
        <taxon>Embryophyta</taxon>
        <taxon>Tracheophyta</taxon>
        <taxon>Spermatophyta</taxon>
        <taxon>Magnoliopsida</taxon>
        <taxon>Liliopsida</taxon>
        <taxon>Zingiberales</taxon>
        <taxon>Musaceae</taxon>
        <taxon>Ensete</taxon>
    </lineage>
</organism>
<proteinExistence type="predicted"/>
<protein>
    <submittedName>
        <fullName evidence="1">Uncharacterized protein</fullName>
    </submittedName>
</protein>
<dbReference type="Proteomes" id="UP000287651">
    <property type="component" value="Unassembled WGS sequence"/>
</dbReference>
<evidence type="ECO:0000313" key="2">
    <source>
        <dbReference type="Proteomes" id="UP000287651"/>
    </source>
</evidence>
<name>A0A426Y4W8_ENSVE</name>
<dbReference type="AlphaFoldDB" id="A0A426Y4W8"/>